<name>A0A8S9PL85_BRACR</name>
<gene>
    <name evidence="2" type="ORF">F2Q69_00001922</name>
</gene>
<dbReference type="Proteomes" id="UP000712600">
    <property type="component" value="Unassembled WGS sequence"/>
</dbReference>
<organism evidence="2 3">
    <name type="scientific">Brassica cretica</name>
    <name type="common">Mustard</name>
    <dbReference type="NCBI Taxonomy" id="69181"/>
    <lineage>
        <taxon>Eukaryota</taxon>
        <taxon>Viridiplantae</taxon>
        <taxon>Streptophyta</taxon>
        <taxon>Embryophyta</taxon>
        <taxon>Tracheophyta</taxon>
        <taxon>Spermatophyta</taxon>
        <taxon>Magnoliopsida</taxon>
        <taxon>eudicotyledons</taxon>
        <taxon>Gunneridae</taxon>
        <taxon>Pentapetalae</taxon>
        <taxon>rosids</taxon>
        <taxon>malvids</taxon>
        <taxon>Brassicales</taxon>
        <taxon>Brassicaceae</taxon>
        <taxon>Brassiceae</taxon>
        <taxon>Brassica</taxon>
    </lineage>
</organism>
<comment type="caution">
    <text evidence="2">The sequence shown here is derived from an EMBL/GenBank/DDBJ whole genome shotgun (WGS) entry which is preliminary data.</text>
</comment>
<dbReference type="EMBL" id="QGKX02001521">
    <property type="protein sequence ID" value="KAF3513483.1"/>
    <property type="molecule type" value="Genomic_DNA"/>
</dbReference>
<dbReference type="AlphaFoldDB" id="A0A8S9PL85"/>
<sequence>MSLWMKGTSRGVARRMREKTGWPMGEVSGTMFGSGAAVGGGGGAAAAILELLLNETPVLPEALVDDGIGVPSISLCLQPRKTTRSKTRGGCRRRKRTVTVSSESKRSNLYLCQTKPPKIFYKDWKNKRHAKVKGGYMKKLQSDGFSGTVALSCDSISNTYQLLIKVKAIVEVKWRFCSVLSFSRSPISCQIIVAVNTFPLSTPKIFSAPHLAMEPQKDSATANWAAALLHYAVEEAMEASLAAVDRPRGAASNTVMELLCFFFFYGHTFLSRRFCSVLSFSRSPISCQIIVAVNTFPLSTPKIFSAPHLAMEPQKDSATANWAAALLHYAVEEAMEASLAAVDRPRGAASNTSNEGSVGSVNMVLILKQEVKHLQHKLEEARADLNAKEARIQELEYSKIEYEFEGIFRERSKLESSTWCQERGVCRQ</sequence>
<proteinExistence type="predicted"/>
<evidence type="ECO:0000313" key="2">
    <source>
        <dbReference type="EMBL" id="KAF3513483.1"/>
    </source>
</evidence>
<feature type="coiled-coil region" evidence="1">
    <location>
        <begin position="364"/>
        <end position="398"/>
    </location>
</feature>
<keyword evidence="1" id="KW-0175">Coiled coil</keyword>
<accession>A0A8S9PL85</accession>
<evidence type="ECO:0000256" key="1">
    <source>
        <dbReference type="SAM" id="Coils"/>
    </source>
</evidence>
<evidence type="ECO:0000313" key="3">
    <source>
        <dbReference type="Proteomes" id="UP000712600"/>
    </source>
</evidence>
<protein>
    <submittedName>
        <fullName evidence="2">Uncharacterized protein</fullName>
    </submittedName>
</protein>
<reference evidence="2" key="1">
    <citation type="submission" date="2019-12" db="EMBL/GenBank/DDBJ databases">
        <title>Genome sequencing and annotation of Brassica cretica.</title>
        <authorList>
            <person name="Studholme D.J."/>
            <person name="Sarris P."/>
        </authorList>
    </citation>
    <scope>NUCLEOTIDE SEQUENCE</scope>
    <source>
        <strain evidence="2">PFS-109/04</strain>
        <tissue evidence="2">Leaf</tissue>
    </source>
</reference>